<dbReference type="Proteomes" id="UP000628775">
    <property type="component" value="Unassembled WGS sequence"/>
</dbReference>
<dbReference type="PROSITE" id="PS51099">
    <property type="entry name" value="PTS_EIIB_TYPE_2"/>
    <property type="match status" value="1"/>
</dbReference>
<dbReference type="Pfam" id="PF05043">
    <property type="entry name" value="Mga"/>
    <property type="match status" value="1"/>
</dbReference>
<dbReference type="InterPro" id="IPR007737">
    <property type="entry name" value="Mga_HTH"/>
</dbReference>
<keyword evidence="1" id="KW-0808">Transferase</keyword>
<sequence>MSKEFHLLPRQERILVAFLDADRECVQIDELAERLKVSQRTIHRDLKDVKGLLATYHLKLKRDRHKGLYLEGSLEDRKKIRNDIYFNYKKVFFSPEERQFALVVTLIAADSPLKLYSLSHTFGVSESTISHDLDEIHPKLSDYQIELIRKPGFGIEVIGEEVNKRLVLFEAFKQQLSVEEWLNLLEFPSQTKNKSYFHSLLYSEFQFDKMITLDKMLRPIIQKSESLYGDQDYVYLLVQLMITMNRIGRGHELNQMSKLMERDEIEHVPLLEKVERFLTFIFKKNIAPYEERFISTFLMHSHQSPNEQNKEYQSVSKETIFTFVRYIESLLNLSLHDDDRLIKGIESHLNTSIQRLNKGMTVYNPLHDKIKEQHQDYYLACKESKGILEQEIGVTLPEDELSFLALYIAAAAIRKNTLEKQHVKAIVVCSSGIGTGHFLASRITQELKGIDIVKIASMITLKNWLKENKAIDLIISTVSLSFVDSDKIVKVSPLLEARDIRLLREKMENIAPIQRDRLTLTPPTVNDEDKIYSVAHYGEALLQIKRNFRMYTFSHSFSLQDALNDATLDQVLSDKGKLIIDLKEREKKDPFVYQDLAVLHCRSTGVRELLVLVFRLENAVQWESESSAGKKNVKHILLLSTPMSSSEEYINMISQISANLIDEALLNTIRSSQEAEVLDGIMSILIKYMSDRIKRVNGELANEKNRPSL</sequence>
<dbReference type="AlphaFoldDB" id="A0A8J2VKI8"/>
<dbReference type="EMBL" id="BMIR01000001">
    <property type="protein sequence ID" value="GGE29590.1"/>
    <property type="molecule type" value="Genomic_DNA"/>
</dbReference>
<evidence type="ECO:0000256" key="5">
    <source>
        <dbReference type="ARBA" id="ARBA00023163"/>
    </source>
</evidence>
<name>A0A8J2VKI8_9BACL</name>
<dbReference type="Pfam" id="PF00874">
    <property type="entry name" value="PRD"/>
    <property type="match status" value="1"/>
</dbReference>
<dbReference type="Gene3D" id="1.10.10.10">
    <property type="entry name" value="Winged helix-like DNA-binding domain superfamily/Winged helix DNA-binding domain"/>
    <property type="match status" value="2"/>
</dbReference>
<dbReference type="CDD" id="cd05568">
    <property type="entry name" value="PTS_IIB_bgl_like"/>
    <property type="match status" value="1"/>
</dbReference>
<keyword evidence="2" id="KW-0677">Repeat</keyword>
<feature type="domain" description="PTS EIIB type-2" evidence="7">
    <location>
        <begin position="423"/>
        <end position="515"/>
    </location>
</feature>
<dbReference type="Gene3D" id="3.40.50.2300">
    <property type="match status" value="1"/>
</dbReference>
<dbReference type="PROSITE" id="PS51094">
    <property type="entry name" value="PTS_EIIA_TYPE_2"/>
    <property type="match status" value="1"/>
</dbReference>
<organism evidence="9 10">
    <name type="scientific">Pullulanibacillus camelliae</name>
    <dbReference type="NCBI Taxonomy" id="1707096"/>
    <lineage>
        <taxon>Bacteria</taxon>
        <taxon>Bacillati</taxon>
        <taxon>Bacillota</taxon>
        <taxon>Bacilli</taxon>
        <taxon>Bacillales</taxon>
        <taxon>Sporolactobacillaceae</taxon>
        <taxon>Pullulanibacillus</taxon>
    </lineage>
</organism>
<gene>
    <name evidence="9" type="primary">mtlR</name>
    <name evidence="9" type="ORF">GCM10011391_05150</name>
</gene>
<dbReference type="InterPro" id="IPR036390">
    <property type="entry name" value="WH_DNA-bd_sf"/>
</dbReference>
<keyword evidence="4" id="KW-0010">Activator</keyword>
<keyword evidence="5" id="KW-0804">Transcription</keyword>
<dbReference type="SUPFAM" id="SSF46785">
    <property type="entry name" value="Winged helix' DNA-binding domain"/>
    <property type="match status" value="1"/>
</dbReference>
<dbReference type="InterPro" id="IPR036388">
    <property type="entry name" value="WH-like_DNA-bd_sf"/>
</dbReference>
<dbReference type="Gene3D" id="3.40.930.10">
    <property type="entry name" value="Mannitol-specific EII, Chain A"/>
    <property type="match status" value="1"/>
</dbReference>
<keyword evidence="10" id="KW-1185">Reference proteome</keyword>
<reference evidence="9" key="1">
    <citation type="journal article" date="2014" name="Int. J. Syst. Evol. Microbiol.">
        <title>Complete genome sequence of Corynebacterium casei LMG S-19264T (=DSM 44701T), isolated from a smear-ripened cheese.</title>
        <authorList>
            <consortium name="US DOE Joint Genome Institute (JGI-PGF)"/>
            <person name="Walter F."/>
            <person name="Albersmeier A."/>
            <person name="Kalinowski J."/>
            <person name="Ruckert C."/>
        </authorList>
    </citation>
    <scope>NUCLEOTIDE SEQUENCE</scope>
    <source>
        <strain evidence="9">CGMCC 1.15371</strain>
    </source>
</reference>
<protein>
    <submittedName>
        <fullName evidence="9">Transcriptional regulator MtlR</fullName>
    </submittedName>
</protein>
<dbReference type="InterPro" id="IPR013011">
    <property type="entry name" value="PTS_EIIB_2"/>
</dbReference>
<dbReference type="InterPro" id="IPR036095">
    <property type="entry name" value="PTS_EIIB-like_sf"/>
</dbReference>
<dbReference type="PANTHER" id="PTHR30185">
    <property type="entry name" value="CRYPTIC BETA-GLUCOSIDE BGL OPERON ANTITERMINATOR"/>
    <property type="match status" value="1"/>
</dbReference>
<dbReference type="SUPFAM" id="SSF63520">
    <property type="entry name" value="PTS-regulatory domain, PRD"/>
    <property type="match status" value="1"/>
</dbReference>
<accession>A0A8J2VKI8</accession>
<dbReference type="SUPFAM" id="SSF52794">
    <property type="entry name" value="PTS system IIB component-like"/>
    <property type="match status" value="1"/>
</dbReference>
<comment type="caution">
    <text evidence="9">The sequence shown here is derived from an EMBL/GenBank/DDBJ whole genome shotgun (WGS) entry which is preliminary data.</text>
</comment>
<dbReference type="RefSeq" id="WP_188688556.1">
    <property type="nucleotide sequence ID" value="NZ_BMIR01000001.1"/>
</dbReference>
<evidence type="ECO:0000259" key="6">
    <source>
        <dbReference type="PROSITE" id="PS51094"/>
    </source>
</evidence>
<evidence type="ECO:0000313" key="9">
    <source>
        <dbReference type="EMBL" id="GGE29590.1"/>
    </source>
</evidence>
<reference evidence="9" key="2">
    <citation type="submission" date="2020-09" db="EMBL/GenBank/DDBJ databases">
        <authorList>
            <person name="Sun Q."/>
            <person name="Zhou Y."/>
        </authorList>
    </citation>
    <scope>NUCLEOTIDE SEQUENCE</scope>
    <source>
        <strain evidence="9">CGMCC 1.15371</strain>
    </source>
</reference>
<dbReference type="Pfam" id="PF00359">
    <property type="entry name" value="PTS_EIIA_2"/>
    <property type="match status" value="1"/>
</dbReference>
<dbReference type="GO" id="GO:0006355">
    <property type="term" value="P:regulation of DNA-templated transcription"/>
    <property type="evidence" value="ECO:0007669"/>
    <property type="project" value="InterPro"/>
</dbReference>
<evidence type="ECO:0000259" key="8">
    <source>
        <dbReference type="PROSITE" id="PS51372"/>
    </source>
</evidence>
<evidence type="ECO:0000256" key="1">
    <source>
        <dbReference type="ARBA" id="ARBA00022679"/>
    </source>
</evidence>
<evidence type="ECO:0000313" key="10">
    <source>
        <dbReference type="Proteomes" id="UP000628775"/>
    </source>
</evidence>
<dbReference type="GO" id="GO:0009401">
    <property type="term" value="P:phosphoenolpyruvate-dependent sugar phosphotransferase system"/>
    <property type="evidence" value="ECO:0007669"/>
    <property type="project" value="InterPro"/>
</dbReference>
<dbReference type="GO" id="GO:0008982">
    <property type="term" value="F:protein-N(PI)-phosphohistidine-sugar phosphotransferase activity"/>
    <property type="evidence" value="ECO:0007669"/>
    <property type="project" value="InterPro"/>
</dbReference>
<keyword evidence="3" id="KW-0805">Transcription regulation</keyword>
<proteinExistence type="predicted"/>
<dbReference type="InterPro" id="IPR002178">
    <property type="entry name" value="PTS_EIIA_type-2_dom"/>
</dbReference>
<dbReference type="Pfam" id="PF08279">
    <property type="entry name" value="HTH_11"/>
    <property type="match status" value="1"/>
</dbReference>
<evidence type="ECO:0000259" key="7">
    <source>
        <dbReference type="PROSITE" id="PS51099"/>
    </source>
</evidence>
<dbReference type="InterPro" id="IPR013196">
    <property type="entry name" value="HTH_11"/>
</dbReference>
<evidence type="ECO:0000256" key="3">
    <source>
        <dbReference type="ARBA" id="ARBA00023015"/>
    </source>
</evidence>
<feature type="domain" description="PRD" evidence="8">
    <location>
        <begin position="311"/>
        <end position="418"/>
    </location>
</feature>
<dbReference type="InterPro" id="IPR036634">
    <property type="entry name" value="PRD_sf"/>
</dbReference>
<dbReference type="SUPFAM" id="SSF55804">
    <property type="entry name" value="Phoshotransferase/anion transport protein"/>
    <property type="match status" value="1"/>
</dbReference>
<evidence type="ECO:0000256" key="2">
    <source>
        <dbReference type="ARBA" id="ARBA00022737"/>
    </source>
</evidence>
<dbReference type="InterPro" id="IPR011608">
    <property type="entry name" value="PRD"/>
</dbReference>
<dbReference type="PROSITE" id="PS51372">
    <property type="entry name" value="PRD_2"/>
    <property type="match status" value="1"/>
</dbReference>
<dbReference type="Gene3D" id="1.10.1790.10">
    <property type="entry name" value="PRD domain"/>
    <property type="match status" value="1"/>
</dbReference>
<dbReference type="InterPro" id="IPR016152">
    <property type="entry name" value="PTrfase/Anion_transptr"/>
</dbReference>
<dbReference type="PANTHER" id="PTHR30185:SF18">
    <property type="entry name" value="TRANSCRIPTIONAL REGULATOR MTLR"/>
    <property type="match status" value="1"/>
</dbReference>
<feature type="domain" description="PTS EIIA type-2" evidence="6">
    <location>
        <begin position="540"/>
        <end position="688"/>
    </location>
</feature>
<evidence type="ECO:0000256" key="4">
    <source>
        <dbReference type="ARBA" id="ARBA00023159"/>
    </source>
</evidence>
<dbReference type="InterPro" id="IPR050661">
    <property type="entry name" value="BglG_antiterminators"/>
</dbReference>